<comment type="caution">
    <text evidence="1">The sequence shown here is derived from an EMBL/GenBank/DDBJ whole genome shotgun (WGS) entry which is preliminary data.</text>
</comment>
<accession>A0A0R2PRX4</accession>
<evidence type="ECO:0000313" key="2">
    <source>
        <dbReference type="Proteomes" id="UP000050874"/>
    </source>
</evidence>
<evidence type="ECO:0000313" key="1">
    <source>
        <dbReference type="EMBL" id="KRO38803.1"/>
    </source>
</evidence>
<dbReference type="InterPro" id="IPR018673">
    <property type="entry name" value="DUF2141"/>
</dbReference>
<protein>
    <recommendedName>
        <fullName evidence="3">DUF2141 domain-containing protein</fullName>
    </recommendedName>
</protein>
<sequence length="147" mass="16230">MRSFLNHTFFLFVCILASDCFAGELIINLGNQDKSGTLMLALYDNPEDYENSVKKEKQSEVGVLAGIEAYIESQKLSQFTLDLPDGSYAIALFIDLNGNKKIDKNFLGIPKEQYGFSNNAMGTLSAPTFEQAQFTVAGVTVQNINLK</sequence>
<proteinExistence type="predicted"/>
<name>A0A0R2PRX4_9GAMM</name>
<organism evidence="1 2">
    <name type="scientific">SAR86 cluster bacterium BACL1 MAG-120920-bin57</name>
    <dbReference type="NCBI Taxonomy" id="1655571"/>
    <lineage>
        <taxon>Bacteria</taxon>
        <taxon>Pseudomonadati</taxon>
        <taxon>Pseudomonadota</taxon>
        <taxon>Gammaproteobacteria</taxon>
        <taxon>SAR86 cluster</taxon>
    </lineage>
</organism>
<dbReference type="Proteomes" id="UP000050874">
    <property type="component" value="Unassembled WGS sequence"/>
</dbReference>
<reference evidence="2" key="1">
    <citation type="submission" date="2015-10" db="EMBL/GenBank/DDBJ databases">
        <title>Metagenome-Assembled Genomes uncover a global brackish microbiome.</title>
        <authorList>
            <person name="Hugerth L.W."/>
            <person name="Larsson J."/>
            <person name="Alneberg J."/>
            <person name="Lindh M.V."/>
            <person name="Legrand C."/>
            <person name="Pinhassi J."/>
            <person name="Andersson A."/>
        </authorList>
    </citation>
    <scope>NUCLEOTIDE SEQUENCE [LARGE SCALE GENOMIC DNA]</scope>
</reference>
<dbReference type="AlphaFoldDB" id="A0A0R2PRX4"/>
<gene>
    <name evidence="1" type="ORF">ABR63_05555</name>
</gene>
<dbReference type="Pfam" id="PF09912">
    <property type="entry name" value="DUF2141"/>
    <property type="match status" value="1"/>
</dbReference>
<dbReference type="EMBL" id="LIAV01000286">
    <property type="protein sequence ID" value="KRO38803.1"/>
    <property type="molecule type" value="Genomic_DNA"/>
</dbReference>
<evidence type="ECO:0008006" key="3">
    <source>
        <dbReference type="Google" id="ProtNLM"/>
    </source>
</evidence>